<evidence type="ECO:0000313" key="1">
    <source>
        <dbReference type="EMBL" id="MCK6258534.1"/>
    </source>
</evidence>
<dbReference type="RefSeq" id="WP_248253812.1">
    <property type="nucleotide sequence ID" value="NZ_JAIWJX010000002.1"/>
</dbReference>
<accession>A0A9X2BE31</accession>
<protein>
    <submittedName>
        <fullName evidence="1">ATPase</fullName>
    </submittedName>
</protein>
<gene>
    <name evidence="1" type="ORF">LCY76_18330</name>
</gene>
<dbReference type="AlphaFoldDB" id="A0A9X2BE31"/>
<reference evidence="1" key="1">
    <citation type="submission" date="2021-09" db="EMBL/GenBank/DDBJ databases">
        <title>Genome analysis of Fictibacillus sp. KIGAM418 isolated from marine sediment.</title>
        <authorList>
            <person name="Seo M.-J."/>
            <person name="Cho E.-S."/>
            <person name="Hwang C.Y."/>
        </authorList>
    </citation>
    <scope>NUCLEOTIDE SEQUENCE</scope>
    <source>
        <strain evidence="1">KIGAM418</strain>
    </source>
</reference>
<dbReference type="EMBL" id="JAIWJX010000002">
    <property type="protein sequence ID" value="MCK6258534.1"/>
    <property type="molecule type" value="Genomic_DNA"/>
</dbReference>
<keyword evidence="2" id="KW-1185">Reference proteome</keyword>
<evidence type="ECO:0000313" key="2">
    <source>
        <dbReference type="Proteomes" id="UP001139011"/>
    </source>
</evidence>
<sequence>MKTNRDVTLLELGSDEYIVMAADNSGAIGNLPLDTVHVPYSIVAAFGARVCVMEVMAAGAVPFSFLIHSFNGKEAWTELVRGAEQTIAELDLKSVEITGSTESNMKMLQSASSFTMIGKANQAALRLNFTPPHAKYAVIGVPLVGEEVISRHEDVLPLSLFQKLLHTEGVYEILPVGSKGITHELEILTRSSRTFTCSLPMEHSAGPSTCALISYEPEYSASIQKLCGRHFYELTEAGL</sequence>
<comment type="caution">
    <text evidence="1">The sequence shown here is derived from an EMBL/GenBank/DDBJ whole genome shotgun (WGS) entry which is preliminary data.</text>
</comment>
<dbReference type="Proteomes" id="UP001139011">
    <property type="component" value="Unassembled WGS sequence"/>
</dbReference>
<proteinExistence type="predicted"/>
<name>A0A9X2BE31_9BACL</name>
<organism evidence="1 2">
    <name type="scientific">Fictibacillus marinisediminis</name>
    <dbReference type="NCBI Taxonomy" id="2878389"/>
    <lineage>
        <taxon>Bacteria</taxon>
        <taxon>Bacillati</taxon>
        <taxon>Bacillota</taxon>
        <taxon>Bacilli</taxon>
        <taxon>Bacillales</taxon>
        <taxon>Fictibacillaceae</taxon>
        <taxon>Fictibacillus</taxon>
    </lineage>
</organism>